<feature type="compositionally biased region" description="Polar residues" evidence="1">
    <location>
        <begin position="278"/>
        <end position="298"/>
    </location>
</feature>
<evidence type="ECO:0000313" key="3">
    <source>
        <dbReference type="Proteomes" id="UP001066276"/>
    </source>
</evidence>
<evidence type="ECO:0000256" key="1">
    <source>
        <dbReference type="SAM" id="MobiDB-lite"/>
    </source>
</evidence>
<dbReference type="EMBL" id="JANPWB010000012">
    <property type="protein sequence ID" value="KAJ1113853.1"/>
    <property type="molecule type" value="Genomic_DNA"/>
</dbReference>
<feature type="compositionally biased region" description="Polar residues" evidence="1">
    <location>
        <begin position="112"/>
        <end position="121"/>
    </location>
</feature>
<organism evidence="2 3">
    <name type="scientific">Pleurodeles waltl</name>
    <name type="common">Iberian ribbed newt</name>
    <dbReference type="NCBI Taxonomy" id="8319"/>
    <lineage>
        <taxon>Eukaryota</taxon>
        <taxon>Metazoa</taxon>
        <taxon>Chordata</taxon>
        <taxon>Craniata</taxon>
        <taxon>Vertebrata</taxon>
        <taxon>Euteleostomi</taxon>
        <taxon>Amphibia</taxon>
        <taxon>Batrachia</taxon>
        <taxon>Caudata</taxon>
        <taxon>Salamandroidea</taxon>
        <taxon>Salamandridae</taxon>
        <taxon>Pleurodelinae</taxon>
        <taxon>Pleurodeles</taxon>
    </lineage>
</organism>
<accession>A0AAV7NHL3</accession>
<feature type="region of interest" description="Disordered" evidence="1">
    <location>
        <begin position="241"/>
        <end position="316"/>
    </location>
</feature>
<name>A0AAV7NHL3_PLEWA</name>
<evidence type="ECO:0000313" key="2">
    <source>
        <dbReference type="EMBL" id="KAJ1113853.1"/>
    </source>
</evidence>
<protein>
    <submittedName>
        <fullName evidence="2">Uncharacterized protein</fullName>
    </submittedName>
</protein>
<keyword evidence="3" id="KW-1185">Reference proteome</keyword>
<dbReference type="AlphaFoldDB" id="A0AAV7NHL3"/>
<reference evidence="2" key="1">
    <citation type="journal article" date="2022" name="bioRxiv">
        <title>Sequencing and chromosome-scale assembly of the giantPleurodeles waltlgenome.</title>
        <authorList>
            <person name="Brown T."/>
            <person name="Elewa A."/>
            <person name="Iarovenko S."/>
            <person name="Subramanian E."/>
            <person name="Araus A.J."/>
            <person name="Petzold A."/>
            <person name="Susuki M."/>
            <person name="Suzuki K.-i.T."/>
            <person name="Hayashi T."/>
            <person name="Toyoda A."/>
            <person name="Oliveira C."/>
            <person name="Osipova E."/>
            <person name="Leigh N.D."/>
            <person name="Simon A."/>
            <person name="Yun M.H."/>
        </authorList>
    </citation>
    <scope>NUCLEOTIDE SEQUENCE</scope>
    <source>
        <strain evidence="2">20211129_DDA</strain>
        <tissue evidence="2">Liver</tissue>
    </source>
</reference>
<comment type="caution">
    <text evidence="2">The sequence shown here is derived from an EMBL/GenBank/DDBJ whole genome shotgun (WGS) entry which is preliminary data.</text>
</comment>
<proteinExistence type="predicted"/>
<feature type="compositionally biased region" description="Polar residues" evidence="1">
    <location>
        <begin position="128"/>
        <end position="142"/>
    </location>
</feature>
<feature type="region of interest" description="Disordered" evidence="1">
    <location>
        <begin position="197"/>
        <end position="217"/>
    </location>
</feature>
<feature type="region of interest" description="Disordered" evidence="1">
    <location>
        <begin position="75"/>
        <end position="150"/>
    </location>
</feature>
<dbReference type="Proteomes" id="UP001066276">
    <property type="component" value="Chromosome 8"/>
</dbReference>
<gene>
    <name evidence="2" type="ORF">NDU88_002094</name>
</gene>
<sequence>MATADLCLGTRSNHPWAVRPPSRLLCPGTPTSVRRSVTAAHCLCLSLLQPGLSAPRPPPDDLCLVSVAGHAVPGRPLTDHSLSTTSPPGVGQPASGCVTSAGSACTRPRSLNGASGSSQIQRAPASSGGRSHQSPGSVQPPGTSLPVRCGPAVRPARAVKLLHTADRQPAPAQPTASPPVIRWVLLVCLGEQAPEDAGAQLHHAPQASSVPQHAPGLQHWSQTAAGGRLLCRGTRPGSWMGPVALPPPWDAATNTVHRPRRPAASPQGLRISQRAQRHTASTGSTRLSPASGSATPRSRPQAPTLPQWTPIHAGAK</sequence>